<name>A0A6P3ZMV2_ZIZJJ</name>
<protein>
    <submittedName>
        <fullName evidence="2">Uncharacterized protein LOC107416217</fullName>
    </submittedName>
</protein>
<keyword evidence="1" id="KW-1185">Reference proteome</keyword>
<dbReference type="Proteomes" id="UP001652623">
    <property type="component" value="Chromosome 4"/>
</dbReference>
<sequence>MASDIIFLKAEKLRILAERIHGIERKNLGDIQFRSTTEQVVYLRISNSNLQSVGSLLDQSGETVKKYKNDTVRGPIAALLFTYTETCLNNALQIFNNYTLRRDYLDKITSHLQNLTKQLDDLDTSNSADVASLTDQIVHYNEAVINYTKMSANSRASEEFSRRLRNSGIDFLTFVKRYQANLGFSGPFDKLTDEQKLLVYDAIIEASGRGKVLHKKVLKAIALPESFSGDEEKDISIMDVAGKAMLLKNAASITWDVYTSDHPIRTATRIAIVEIAEKGGALLEDIVTAAMVTLEVAEATSLFVTGVGFVAGFVGSYIVGQIAGSVFDAIFGSAGNDPLPNKDHIFYVAAMPDGKELARIVA</sequence>
<dbReference type="KEGG" id="zju:107416217"/>
<reference evidence="2" key="1">
    <citation type="submission" date="2025-08" db="UniProtKB">
        <authorList>
            <consortium name="RefSeq"/>
        </authorList>
    </citation>
    <scope>IDENTIFICATION</scope>
    <source>
        <tissue evidence="2">Seedling</tissue>
    </source>
</reference>
<dbReference type="RefSeq" id="XP_015880172.3">
    <property type="nucleotide sequence ID" value="XM_016024686.3"/>
</dbReference>
<dbReference type="InParanoid" id="A0A6P3ZMV2"/>
<gene>
    <name evidence="2" type="primary">LOC107416217</name>
</gene>
<evidence type="ECO:0000313" key="1">
    <source>
        <dbReference type="Proteomes" id="UP001652623"/>
    </source>
</evidence>
<organism evidence="1 2">
    <name type="scientific">Ziziphus jujuba</name>
    <name type="common">Chinese jujube</name>
    <name type="synonym">Ziziphus sativa</name>
    <dbReference type="NCBI Taxonomy" id="326968"/>
    <lineage>
        <taxon>Eukaryota</taxon>
        <taxon>Viridiplantae</taxon>
        <taxon>Streptophyta</taxon>
        <taxon>Embryophyta</taxon>
        <taxon>Tracheophyta</taxon>
        <taxon>Spermatophyta</taxon>
        <taxon>Magnoliopsida</taxon>
        <taxon>eudicotyledons</taxon>
        <taxon>Gunneridae</taxon>
        <taxon>Pentapetalae</taxon>
        <taxon>rosids</taxon>
        <taxon>fabids</taxon>
        <taxon>Rosales</taxon>
        <taxon>Rhamnaceae</taxon>
        <taxon>Paliureae</taxon>
        <taxon>Ziziphus</taxon>
    </lineage>
</organism>
<proteinExistence type="predicted"/>
<dbReference type="GeneID" id="107416217"/>
<accession>A0A6P3ZMV2</accession>
<evidence type="ECO:0000313" key="2">
    <source>
        <dbReference type="RefSeq" id="XP_015880172.3"/>
    </source>
</evidence>
<dbReference type="AlphaFoldDB" id="A0A6P3ZMV2"/>